<evidence type="ECO:0000259" key="2">
    <source>
        <dbReference type="Pfam" id="PF18013"/>
    </source>
</evidence>
<dbReference type="EMBL" id="CABVQC010000028">
    <property type="protein sequence ID" value="VWB88187.1"/>
    <property type="molecule type" value="Genomic_DNA"/>
</dbReference>
<dbReference type="AlphaFoldDB" id="A0A6P2N619"/>
<accession>A0A6P2N619</accession>
<protein>
    <submittedName>
        <fullName evidence="3">Mannosyl-glycoprotein endo-beta-N-acetylglucosamidase</fullName>
    </submittedName>
</protein>
<evidence type="ECO:0000256" key="1">
    <source>
        <dbReference type="SAM" id="MobiDB-lite"/>
    </source>
</evidence>
<name>A0A6P2N619_9BURK</name>
<dbReference type="InterPro" id="IPR041219">
    <property type="entry name" value="Phage_lysozyme2"/>
</dbReference>
<feature type="region of interest" description="Disordered" evidence="1">
    <location>
        <begin position="552"/>
        <end position="571"/>
    </location>
</feature>
<gene>
    <name evidence="3" type="ORF">BLA13014_04081</name>
</gene>
<proteinExistence type="predicted"/>
<dbReference type="Gene3D" id="1.10.530.10">
    <property type="match status" value="1"/>
</dbReference>
<dbReference type="Proteomes" id="UP000494261">
    <property type="component" value="Unassembled WGS sequence"/>
</dbReference>
<dbReference type="Pfam" id="PF18013">
    <property type="entry name" value="Phage_lysozyme2"/>
    <property type="match status" value="1"/>
</dbReference>
<feature type="domain" description="Phage tail lysozyme" evidence="2">
    <location>
        <begin position="404"/>
        <end position="534"/>
    </location>
</feature>
<evidence type="ECO:0000313" key="4">
    <source>
        <dbReference type="Proteomes" id="UP000494261"/>
    </source>
</evidence>
<reference evidence="3 4" key="1">
    <citation type="submission" date="2019-09" db="EMBL/GenBank/DDBJ databases">
        <authorList>
            <person name="Depoorter E."/>
        </authorList>
    </citation>
    <scope>NUCLEOTIDE SEQUENCE [LARGE SCALE GENOMIC DNA]</scope>
    <source>
        <strain evidence="3">LMG 13014</strain>
    </source>
</reference>
<evidence type="ECO:0000313" key="3">
    <source>
        <dbReference type="EMBL" id="VWB88187.1"/>
    </source>
</evidence>
<sequence>MGMTIVDALVVTLGLDVSAYKRGKAEASTATKKLTTEEKAAAKEIEERNKKAADSFKRVRNEVLALVAIFTAGAGIKQFTENTINGAVNLGYMAQNLKMSTRDLAAWQRAAERAGGSAEGITNALQASQGDVAKLKFGQVTEGVQWFLRMGGSVKDLRDGNTYLLARARIISNMFKVDPGRARFVAQQMGIGDGEFNFLKQGEGAVLALVDAQKKNSAITERQAAQALKLKNEWLDLRDRLTYVGTTILLELMPTFEQWIGQLQRMADWVADHKGDISEWIRGAATDIRSIVKIANFAADAMGGWKNVIMALIGLKVVSILSPLLRLGAALAGVGGGLGAVSAAGPAALSVLGRVIGAAALLFHSEGLNQGEGDTRITQPGDTWDGDPVGKARAAANSGSLADRQRYIAGRMKEAGYSDAAIAGTIGSLMQESKLDPTAVNKTSGNAGIAQWGKGRAAQFEKQFGHPLSQSTFGEQVDFMLWELKNTEKQADQRLRMAKTPELAAEVHSREYERPGTAEANIARRQQYAREMFAGLGQANAALIAQQTAAAATPASTNNVSTSTSSNETNFNGPITIQTQATDAAGVARDFAPAMRRYGFTIAQANTGLS</sequence>
<organism evidence="3 4">
    <name type="scientific">Burkholderia aenigmatica</name>
    <dbReference type="NCBI Taxonomy" id="2015348"/>
    <lineage>
        <taxon>Bacteria</taxon>
        <taxon>Pseudomonadati</taxon>
        <taxon>Pseudomonadota</taxon>
        <taxon>Betaproteobacteria</taxon>
        <taxon>Burkholderiales</taxon>
        <taxon>Burkholderiaceae</taxon>
        <taxon>Burkholderia</taxon>
        <taxon>Burkholderia cepacia complex</taxon>
    </lineage>
</organism>